<dbReference type="SUPFAM" id="SSF56784">
    <property type="entry name" value="HAD-like"/>
    <property type="match status" value="1"/>
</dbReference>
<accession>A0A2N5CEL0</accession>
<dbReference type="AlphaFoldDB" id="A0A2N5CEL0"/>
<reference evidence="4 5" key="1">
    <citation type="submission" date="2017-12" db="EMBL/GenBank/DDBJ databases">
        <title>Genome sequence of the active heterotrophic nitrifier-denitrifier, Cupriavidus pauculus UM1.</title>
        <authorList>
            <person name="Putonti C."/>
            <person name="Castignetti D."/>
        </authorList>
    </citation>
    <scope>NUCLEOTIDE SEQUENCE [LARGE SCALE GENOMIC DNA]</scope>
    <source>
        <strain evidence="4 5">UM1</strain>
    </source>
</reference>
<dbReference type="Proteomes" id="UP000234341">
    <property type="component" value="Unassembled WGS sequence"/>
</dbReference>
<comment type="cofactor">
    <cofactor evidence="1">
        <name>Mg(2+)</name>
        <dbReference type="ChEBI" id="CHEBI:18420"/>
    </cofactor>
</comment>
<organism evidence="4 5">
    <name type="scientific">Cupriavidus pauculus</name>
    <dbReference type="NCBI Taxonomy" id="82633"/>
    <lineage>
        <taxon>Bacteria</taxon>
        <taxon>Pseudomonadati</taxon>
        <taxon>Pseudomonadota</taxon>
        <taxon>Betaproteobacteria</taxon>
        <taxon>Burkholderiales</taxon>
        <taxon>Burkholderiaceae</taxon>
        <taxon>Cupriavidus</taxon>
    </lineage>
</organism>
<dbReference type="STRING" id="82633.GCA_000974605_05158"/>
<dbReference type="SFLD" id="SFLDG01129">
    <property type="entry name" value="C1.5:_HAD__Beta-PGM__Phosphata"/>
    <property type="match status" value="1"/>
</dbReference>
<keyword evidence="2 4" id="KW-0378">Hydrolase</keyword>
<dbReference type="PANTHER" id="PTHR46470:SF4">
    <property type="entry name" value="5-AMINO-6-(5-PHOSPHO-D-RIBITYLAMINO)URACIL PHOSPHATASE YIGB"/>
    <property type="match status" value="1"/>
</dbReference>
<dbReference type="InterPro" id="IPR006439">
    <property type="entry name" value="HAD-SF_hydro_IA"/>
</dbReference>
<evidence type="ECO:0000313" key="5">
    <source>
        <dbReference type="Proteomes" id="UP000234341"/>
    </source>
</evidence>
<comment type="caution">
    <text evidence="4">The sequence shown here is derived from an EMBL/GenBank/DDBJ whole genome shotgun (WGS) entry which is preliminary data.</text>
</comment>
<evidence type="ECO:0000256" key="2">
    <source>
        <dbReference type="ARBA" id="ARBA00022801"/>
    </source>
</evidence>
<proteinExistence type="predicted"/>
<dbReference type="InterPro" id="IPR051400">
    <property type="entry name" value="HAD-like_hydrolase"/>
</dbReference>
<dbReference type="SFLD" id="SFLDS00003">
    <property type="entry name" value="Haloacid_Dehalogenase"/>
    <property type="match status" value="1"/>
</dbReference>
<dbReference type="GO" id="GO:0016787">
    <property type="term" value="F:hydrolase activity"/>
    <property type="evidence" value="ECO:0007669"/>
    <property type="project" value="UniProtKB-KW"/>
</dbReference>
<dbReference type="Gene3D" id="3.40.50.1000">
    <property type="entry name" value="HAD superfamily/HAD-like"/>
    <property type="match status" value="1"/>
</dbReference>
<dbReference type="InterPro" id="IPR023214">
    <property type="entry name" value="HAD_sf"/>
</dbReference>
<sequence length="251" mass="27099">MQQPLANLAAISLDLDDTLWPFTPAVIRAEQTLYDWLLAQAPRTSGLLTSPQVLGELRAQFQAERPDLSHSLRELRLGSIRMALELSDEDPQLAQAAYDVFFAARQRVDFFEDAFPALEWLSARFPLVAVSNGNASLHVTGGHHFFHAALNPESAGCAKPDAAIFHAAAELAGCQPERMLHVGDDADLDVVGAIAAGVQAAWVVRSDDAAAARWARSSQAPHVIVRDLYALCRAIDPTCPVARAMPAGAAW</sequence>
<dbReference type="EMBL" id="PJRP01000003">
    <property type="protein sequence ID" value="PLQ00648.1"/>
    <property type="molecule type" value="Genomic_DNA"/>
</dbReference>
<keyword evidence="3" id="KW-0460">Magnesium</keyword>
<evidence type="ECO:0000256" key="3">
    <source>
        <dbReference type="ARBA" id="ARBA00022842"/>
    </source>
</evidence>
<gene>
    <name evidence="4" type="ORF">CYJ10_09280</name>
</gene>
<dbReference type="RefSeq" id="WP_101681213.1">
    <property type="nucleotide sequence ID" value="NZ_PJRP01000003.1"/>
</dbReference>
<dbReference type="OrthoDB" id="367448at2"/>
<dbReference type="InterPro" id="IPR036412">
    <property type="entry name" value="HAD-like_sf"/>
</dbReference>
<name>A0A2N5CEL0_9BURK</name>
<protein>
    <submittedName>
        <fullName evidence="4">HAD family hydrolase</fullName>
    </submittedName>
</protein>
<dbReference type="NCBIfam" id="TIGR01549">
    <property type="entry name" value="HAD-SF-IA-v1"/>
    <property type="match status" value="1"/>
</dbReference>
<evidence type="ECO:0000256" key="1">
    <source>
        <dbReference type="ARBA" id="ARBA00001946"/>
    </source>
</evidence>
<dbReference type="Gene3D" id="1.20.120.1600">
    <property type="match status" value="1"/>
</dbReference>
<dbReference type="PANTHER" id="PTHR46470">
    <property type="entry name" value="N-ACYLNEURAMINATE-9-PHOSPHATASE"/>
    <property type="match status" value="1"/>
</dbReference>
<dbReference type="Pfam" id="PF00702">
    <property type="entry name" value="Hydrolase"/>
    <property type="match status" value="1"/>
</dbReference>
<dbReference type="GO" id="GO:0009231">
    <property type="term" value="P:riboflavin biosynthetic process"/>
    <property type="evidence" value="ECO:0007669"/>
    <property type="project" value="TreeGrafter"/>
</dbReference>
<evidence type="ECO:0000313" key="4">
    <source>
        <dbReference type="EMBL" id="PLQ00648.1"/>
    </source>
</evidence>